<reference evidence="2" key="1">
    <citation type="submission" date="2021-06" db="EMBL/GenBank/DDBJ databases">
        <authorList>
            <person name="Hodson N. C."/>
            <person name="Mongue J. A."/>
            <person name="Jaron S. K."/>
        </authorList>
    </citation>
    <scope>NUCLEOTIDE SEQUENCE</scope>
</reference>
<name>A0A8J2LIT0_9HEXA</name>
<feature type="compositionally biased region" description="Acidic residues" evidence="1">
    <location>
        <begin position="394"/>
        <end position="407"/>
    </location>
</feature>
<protein>
    <submittedName>
        <fullName evidence="2">Uncharacterized protein</fullName>
    </submittedName>
</protein>
<evidence type="ECO:0000256" key="1">
    <source>
        <dbReference type="SAM" id="MobiDB-lite"/>
    </source>
</evidence>
<dbReference type="GO" id="GO:0003676">
    <property type="term" value="F:nucleic acid binding"/>
    <property type="evidence" value="ECO:0007669"/>
    <property type="project" value="InterPro"/>
</dbReference>
<evidence type="ECO:0000313" key="2">
    <source>
        <dbReference type="EMBL" id="CAG7837527.1"/>
    </source>
</evidence>
<dbReference type="Proteomes" id="UP000708208">
    <property type="component" value="Unassembled WGS sequence"/>
</dbReference>
<comment type="caution">
    <text evidence="2">The sequence shown here is derived from an EMBL/GenBank/DDBJ whole genome shotgun (WGS) entry which is preliminary data.</text>
</comment>
<proteinExistence type="predicted"/>
<accession>A0A8J2LIT0</accession>
<feature type="region of interest" description="Disordered" evidence="1">
    <location>
        <begin position="80"/>
        <end position="100"/>
    </location>
</feature>
<dbReference type="OrthoDB" id="9991972at2759"/>
<organism evidence="2 3">
    <name type="scientific">Allacma fusca</name>
    <dbReference type="NCBI Taxonomy" id="39272"/>
    <lineage>
        <taxon>Eukaryota</taxon>
        <taxon>Metazoa</taxon>
        <taxon>Ecdysozoa</taxon>
        <taxon>Arthropoda</taxon>
        <taxon>Hexapoda</taxon>
        <taxon>Collembola</taxon>
        <taxon>Symphypleona</taxon>
        <taxon>Sminthuridae</taxon>
        <taxon>Allacma</taxon>
    </lineage>
</organism>
<keyword evidence="3" id="KW-1185">Reference proteome</keyword>
<dbReference type="AlphaFoldDB" id="A0A8J2LIT0"/>
<feature type="region of interest" description="Disordered" evidence="1">
    <location>
        <begin position="386"/>
        <end position="409"/>
    </location>
</feature>
<sequence length="438" mass="51113">METRTDRESVLKVWRKRIQGGRKELMRRSNEVLGLSWKYLAPGGSGNWRGLGGGYLRGGRSYGTVLDVPKVFSVGMSSQGKRPGMVELSEEEEEEEGSNYAEDGARITRFNKKWLRKKTKKSQEVKVVEYKEIRDSTLDDILETFPQAAEMDRGVVKTVMANAALYGFSPTKTAKILSRYPEFLHNYDTLLPNSAKAWRQIGVPERDRVMLFHKYPPLMDLSPDAVSKCYGFLSQYFSTKELILFVKNNPRTLVEDEQVLKSKLDLLWKKYSHSTLSIAKSEAVSRNFSQIHFRHEFLIRAGFYKPMPYHKFLKFQAEEDRRRIATQREKYFHPMVIVCSNDDKFLSVCTQNTLSVDELEVFQDVLEKEEHDLELEEWLSHQEHYDKIDSRSEDDSDNEDNNAEEEESILKRDYTHERYRTNNSGEIFSSKDTVDFFF</sequence>
<gene>
    <name evidence="2" type="ORF">AFUS01_LOCUS46628</name>
</gene>
<dbReference type="Pfam" id="PF02536">
    <property type="entry name" value="mTERF"/>
    <property type="match status" value="1"/>
</dbReference>
<feature type="compositionally biased region" description="Acidic residues" evidence="1">
    <location>
        <begin position="88"/>
        <end position="97"/>
    </location>
</feature>
<evidence type="ECO:0000313" key="3">
    <source>
        <dbReference type="Proteomes" id="UP000708208"/>
    </source>
</evidence>
<dbReference type="InterPro" id="IPR003690">
    <property type="entry name" value="MTERF"/>
</dbReference>
<dbReference type="EMBL" id="CAJVCH010571439">
    <property type="protein sequence ID" value="CAG7837527.1"/>
    <property type="molecule type" value="Genomic_DNA"/>
</dbReference>